<dbReference type="OrthoDB" id="10254310at2759"/>
<feature type="non-terminal residue" evidence="7">
    <location>
        <position position="111"/>
    </location>
</feature>
<evidence type="ECO:0000256" key="5">
    <source>
        <dbReference type="ARBA" id="ARBA00023136"/>
    </source>
</evidence>
<dbReference type="EMBL" id="BDIP01010555">
    <property type="protein sequence ID" value="GIQ92791.1"/>
    <property type="molecule type" value="Genomic_DNA"/>
</dbReference>
<name>A0A9K3DC68_9EUKA</name>
<keyword evidence="8" id="KW-1185">Reference proteome</keyword>
<dbReference type="InterPro" id="IPR011989">
    <property type="entry name" value="ARM-like"/>
</dbReference>
<dbReference type="Pfam" id="PF01602">
    <property type="entry name" value="Adaptin_N"/>
    <property type="match status" value="1"/>
</dbReference>
<dbReference type="GO" id="GO:0030117">
    <property type="term" value="C:membrane coat"/>
    <property type="evidence" value="ECO:0007669"/>
    <property type="project" value="InterPro"/>
</dbReference>
<keyword evidence="5" id="KW-0472">Membrane</keyword>
<dbReference type="Proteomes" id="UP000265618">
    <property type="component" value="Unassembled WGS sequence"/>
</dbReference>
<dbReference type="InterPro" id="IPR002553">
    <property type="entry name" value="Clathrin/coatomer_adapt-like_N"/>
</dbReference>
<feature type="non-terminal residue" evidence="7">
    <location>
        <position position="1"/>
    </location>
</feature>
<gene>
    <name evidence="7" type="ORF">KIPB_016760</name>
</gene>
<dbReference type="GO" id="GO:0016192">
    <property type="term" value="P:vesicle-mediated transport"/>
    <property type="evidence" value="ECO:0007669"/>
    <property type="project" value="InterPro"/>
</dbReference>
<evidence type="ECO:0000256" key="4">
    <source>
        <dbReference type="ARBA" id="ARBA00022927"/>
    </source>
</evidence>
<dbReference type="InterPro" id="IPR016024">
    <property type="entry name" value="ARM-type_fold"/>
</dbReference>
<dbReference type="PANTHER" id="PTHR11134">
    <property type="entry name" value="ADAPTOR COMPLEX SUBUNIT BETA FAMILY MEMBER"/>
    <property type="match status" value="1"/>
</dbReference>
<dbReference type="AlphaFoldDB" id="A0A9K3DC68"/>
<evidence type="ECO:0000259" key="6">
    <source>
        <dbReference type="Pfam" id="PF01602"/>
    </source>
</evidence>
<evidence type="ECO:0000313" key="8">
    <source>
        <dbReference type="Proteomes" id="UP000265618"/>
    </source>
</evidence>
<comment type="subcellular location">
    <subcellularLocation>
        <location evidence="1">Endomembrane system</location>
    </subcellularLocation>
</comment>
<feature type="domain" description="Clathrin/coatomer adaptor adaptin-like N-terminal" evidence="6">
    <location>
        <begin position="2"/>
        <end position="111"/>
    </location>
</feature>
<dbReference type="GO" id="GO:0012505">
    <property type="term" value="C:endomembrane system"/>
    <property type="evidence" value="ECO:0007669"/>
    <property type="project" value="UniProtKB-SubCell"/>
</dbReference>
<evidence type="ECO:0000313" key="7">
    <source>
        <dbReference type="EMBL" id="GIQ92791.1"/>
    </source>
</evidence>
<dbReference type="GO" id="GO:0006886">
    <property type="term" value="P:intracellular protein transport"/>
    <property type="evidence" value="ECO:0007669"/>
    <property type="project" value="InterPro"/>
</dbReference>
<reference evidence="7 8" key="1">
    <citation type="journal article" date="2018" name="PLoS ONE">
        <title>The draft genome of Kipferlia bialata reveals reductive genome evolution in fornicate parasites.</title>
        <authorList>
            <person name="Tanifuji G."/>
            <person name="Takabayashi S."/>
            <person name="Kume K."/>
            <person name="Takagi M."/>
            <person name="Nakayama T."/>
            <person name="Kamikawa R."/>
            <person name="Inagaki Y."/>
            <person name="Hashimoto T."/>
        </authorList>
    </citation>
    <scope>NUCLEOTIDE SEQUENCE [LARGE SCALE GENOMIC DNA]</scope>
    <source>
        <strain evidence="7">NY0173</strain>
    </source>
</reference>
<keyword evidence="4" id="KW-0653">Protein transport</keyword>
<comment type="caution">
    <text evidence="7">The sequence shown here is derived from an EMBL/GenBank/DDBJ whole genome shotgun (WGS) entry which is preliminary data.</text>
</comment>
<dbReference type="Gene3D" id="1.25.10.10">
    <property type="entry name" value="Leucine-rich Repeat Variant"/>
    <property type="match status" value="1"/>
</dbReference>
<proteinExistence type="inferred from homology"/>
<dbReference type="InterPro" id="IPR026739">
    <property type="entry name" value="AP_beta"/>
</dbReference>
<accession>A0A9K3DC68</accession>
<protein>
    <submittedName>
        <fullName evidence="7">AP complex subunit beta</fullName>
    </submittedName>
</protein>
<sequence length="111" mass="12104">ANEWGQVSILEALVTHTPASADDALSACERIAPRLQHANAAVVLSAVRAMCHLVEFVEEGDKPAMLRKLCPPLVTLLSGDPEVQYVALRNIELILQKYPALLANNVKVFFV</sequence>
<organism evidence="7 8">
    <name type="scientific">Kipferlia bialata</name>
    <dbReference type="NCBI Taxonomy" id="797122"/>
    <lineage>
        <taxon>Eukaryota</taxon>
        <taxon>Metamonada</taxon>
        <taxon>Carpediemonas-like organisms</taxon>
        <taxon>Kipferlia</taxon>
    </lineage>
</organism>
<evidence type="ECO:0000256" key="1">
    <source>
        <dbReference type="ARBA" id="ARBA00004308"/>
    </source>
</evidence>
<keyword evidence="3" id="KW-0813">Transport</keyword>
<evidence type="ECO:0000256" key="3">
    <source>
        <dbReference type="ARBA" id="ARBA00022448"/>
    </source>
</evidence>
<comment type="similarity">
    <text evidence="2">Belongs to the adaptor complexes large subunit family.</text>
</comment>
<dbReference type="SUPFAM" id="SSF48371">
    <property type="entry name" value="ARM repeat"/>
    <property type="match status" value="1"/>
</dbReference>
<evidence type="ECO:0000256" key="2">
    <source>
        <dbReference type="ARBA" id="ARBA00006613"/>
    </source>
</evidence>